<feature type="transmembrane region" description="Helical" evidence="9">
    <location>
        <begin position="27"/>
        <end position="45"/>
    </location>
</feature>
<dbReference type="NCBIfam" id="NF009136">
    <property type="entry name" value="PRK12489.1"/>
    <property type="match status" value="1"/>
</dbReference>
<feature type="transmembrane region" description="Helical" evidence="9">
    <location>
        <begin position="260"/>
        <end position="282"/>
    </location>
</feature>
<sequence>MDVALQALTVLAAIALGVRTKGLTVGLWGAAGVLVLVWVFGLPPGSVPTSAIFVIFAVVTAAGAMQAAGGIDYLVGIAQRVIRAHPNQVTFIAPYVAWLFATGAGTGFVYYSILPVIYEVAYGNKVRPERPMAIAPTASQMGITSSPVSSAMAIMVGLMAPLGFEITNILSIVLPSTAIAIGAAAFVQNKIGKPLDRDPVYQARLAAGEVTAPEPVDIGVASASAKRSTWIFGTGILLILAFGIFEGLRPVIPGADGPEPLAMTTMIQIIMLIVALVILLWCRTRSADVPRAQVFRSGMSAIIALWGVSWLANTFIAANEDSIVEGLGGIADNAPIFIAVALFIVAALTTSQSSATIAIIPIGITLGLEPWQLTAMWMAVIGLYTFPINGSQLATIELDATGSTRISRFVIYHSFTIGMLVMAVVSVLVGLGIGGIFYG</sequence>
<dbReference type="AlphaFoldDB" id="A0AAW7M6G4"/>
<evidence type="ECO:0000256" key="7">
    <source>
        <dbReference type="ARBA" id="ARBA00022989"/>
    </source>
</evidence>
<accession>A0AAW7M6G4</accession>
<dbReference type="Pfam" id="PF03605">
    <property type="entry name" value="DcuA_DcuB"/>
    <property type="match status" value="1"/>
</dbReference>
<feature type="transmembrane region" description="Helical" evidence="9">
    <location>
        <begin position="410"/>
        <end position="438"/>
    </location>
</feature>
<protein>
    <submittedName>
        <fullName evidence="10">Anaerobic C4-dicarboxylate transporter family protein</fullName>
    </submittedName>
</protein>
<dbReference type="PIRSF" id="PIRSF004539">
    <property type="entry name" value="C4-dicrbxl_trns"/>
    <property type="match status" value="1"/>
</dbReference>
<dbReference type="PANTHER" id="PTHR36106:SF1">
    <property type="entry name" value="ANAEROBIC C4-DICARBOXYLATE TRANSPORTER DCUB"/>
    <property type="match status" value="1"/>
</dbReference>
<organism evidence="10 11">
    <name type="scientific">Demequina lignilytica</name>
    <dbReference type="NCBI Taxonomy" id="3051663"/>
    <lineage>
        <taxon>Bacteria</taxon>
        <taxon>Bacillati</taxon>
        <taxon>Actinomycetota</taxon>
        <taxon>Actinomycetes</taxon>
        <taxon>Micrococcales</taxon>
        <taxon>Demequinaceae</taxon>
        <taxon>Demequina</taxon>
    </lineage>
</organism>
<feature type="transmembrane region" description="Helical" evidence="9">
    <location>
        <begin position="52"/>
        <end position="75"/>
    </location>
</feature>
<keyword evidence="11" id="KW-1185">Reference proteome</keyword>
<evidence type="ECO:0000256" key="4">
    <source>
        <dbReference type="ARBA" id="ARBA00022475"/>
    </source>
</evidence>
<keyword evidence="7 9" id="KW-1133">Transmembrane helix</keyword>
<proteinExistence type="inferred from homology"/>
<comment type="subcellular location">
    <subcellularLocation>
        <location evidence="1">Cell inner membrane</location>
        <topology evidence="1">Multi-pass membrane protein</topology>
    </subcellularLocation>
</comment>
<reference evidence="10" key="1">
    <citation type="submission" date="2023-06" db="EMBL/GenBank/DDBJ databases">
        <title>Sysu t00039.</title>
        <authorList>
            <person name="Gao L."/>
            <person name="Fang B.-Z."/>
            <person name="Li W.-J."/>
        </authorList>
    </citation>
    <scope>NUCLEOTIDE SEQUENCE</scope>
    <source>
        <strain evidence="10">SYSU T00039</strain>
    </source>
</reference>
<feature type="transmembrane region" description="Helical" evidence="9">
    <location>
        <begin position="230"/>
        <end position="248"/>
    </location>
</feature>
<comment type="caution">
    <text evidence="10">The sequence shown here is derived from an EMBL/GenBank/DDBJ whole genome shotgun (WGS) entry which is preliminary data.</text>
</comment>
<gene>
    <name evidence="10" type="ORF">QQX10_06730</name>
</gene>
<dbReference type="InterPro" id="IPR004668">
    <property type="entry name" value="Anaer_Dcu_memb_transpt"/>
</dbReference>
<evidence type="ECO:0000256" key="5">
    <source>
        <dbReference type="ARBA" id="ARBA00022519"/>
    </source>
</evidence>
<evidence type="ECO:0000256" key="1">
    <source>
        <dbReference type="ARBA" id="ARBA00004429"/>
    </source>
</evidence>
<evidence type="ECO:0000313" key="11">
    <source>
        <dbReference type="Proteomes" id="UP001172737"/>
    </source>
</evidence>
<dbReference type="PANTHER" id="PTHR36106">
    <property type="entry name" value="ANAEROBIC C4-DICARBOXYLATE TRANSPORTER DCUB"/>
    <property type="match status" value="1"/>
</dbReference>
<feature type="transmembrane region" description="Helical" evidence="9">
    <location>
        <begin position="336"/>
        <end position="364"/>
    </location>
</feature>
<evidence type="ECO:0000256" key="6">
    <source>
        <dbReference type="ARBA" id="ARBA00022692"/>
    </source>
</evidence>
<keyword evidence="8 9" id="KW-0472">Membrane</keyword>
<evidence type="ECO:0000313" key="10">
    <source>
        <dbReference type="EMBL" id="MDN4487861.1"/>
    </source>
</evidence>
<feature type="transmembrane region" description="Helical" evidence="9">
    <location>
        <begin position="166"/>
        <end position="187"/>
    </location>
</feature>
<dbReference type="GO" id="GO:0005886">
    <property type="term" value="C:plasma membrane"/>
    <property type="evidence" value="ECO:0007669"/>
    <property type="project" value="UniProtKB-SubCell"/>
</dbReference>
<dbReference type="NCBIfam" id="NF006927">
    <property type="entry name" value="PRK09412.1"/>
    <property type="match status" value="1"/>
</dbReference>
<keyword evidence="4" id="KW-1003">Cell membrane</keyword>
<evidence type="ECO:0000256" key="2">
    <source>
        <dbReference type="ARBA" id="ARBA00006413"/>
    </source>
</evidence>
<name>A0AAW7M6G4_9MICO</name>
<dbReference type="NCBIfam" id="TIGR00770">
    <property type="entry name" value="Dcu"/>
    <property type="match status" value="1"/>
</dbReference>
<dbReference type="Proteomes" id="UP001172737">
    <property type="component" value="Unassembled WGS sequence"/>
</dbReference>
<evidence type="ECO:0000256" key="9">
    <source>
        <dbReference type="SAM" id="Phobius"/>
    </source>
</evidence>
<dbReference type="EMBL" id="JAUHPX010000003">
    <property type="protein sequence ID" value="MDN4487861.1"/>
    <property type="molecule type" value="Genomic_DNA"/>
</dbReference>
<keyword evidence="5" id="KW-0997">Cell inner membrane</keyword>
<feature type="transmembrane region" description="Helical" evidence="9">
    <location>
        <begin position="294"/>
        <end position="316"/>
    </location>
</feature>
<dbReference type="GO" id="GO:0015556">
    <property type="term" value="F:C4-dicarboxylate transmembrane transporter activity"/>
    <property type="evidence" value="ECO:0007669"/>
    <property type="project" value="InterPro"/>
</dbReference>
<comment type="similarity">
    <text evidence="2">Belongs to the DcuA/DcuB transporter (TC 2.A.13.1) family.</text>
</comment>
<evidence type="ECO:0000256" key="3">
    <source>
        <dbReference type="ARBA" id="ARBA00022448"/>
    </source>
</evidence>
<dbReference type="RefSeq" id="WP_301144534.1">
    <property type="nucleotide sequence ID" value="NZ_JAUHPX010000003.1"/>
</dbReference>
<keyword evidence="6 9" id="KW-0812">Transmembrane</keyword>
<keyword evidence="3" id="KW-0813">Transport</keyword>
<feature type="transmembrane region" description="Helical" evidence="9">
    <location>
        <begin position="95"/>
        <end position="120"/>
    </location>
</feature>
<evidence type="ECO:0000256" key="8">
    <source>
        <dbReference type="ARBA" id="ARBA00023136"/>
    </source>
</evidence>